<dbReference type="GO" id="GO:0016020">
    <property type="term" value="C:membrane"/>
    <property type="evidence" value="ECO:0007669"/>
    <property type="project" value="UniProtKB-SubCell"/>
</dbReference>
<dbReference type="InterPro" id="IPR013717">
    <property type="entry name" value="PIG-P"/>
</dbReference>
<name>A0A1Y5IL99_OSTTA</name>
<feature type="region of interest" description="Disordered" evidence="5">
    <location>
        <begin position="164"/>
        <end position="191"/>
    </location>
</feature>
<feature type="region of interest" description="Disordered" evidence="5">
    <location>
        <begin position="1"/>
        <end position="26"/>
    </location>
</feature>
<keyword evidence="3 6" id="KW-1133">Transmembrane helix</keyword>
<evidence type="ECO:0000256" key="4">
    <source>
        <dbReference type="ARBA" id="ARBA00023136"/>
    </source>
</evidence>
<keyword evidence="2 6" id="KW-0812">Transmembrane</keyword>
<evidence type="ECO:0000313" key="9">
    <source>
        <dbReference type="EMBL" id="OUS49050.1"/>
    </source>
</evidence>
<feature type="transmembrane region" description="Helical" evidence="6">
    <location>
        <begin position="76"/>
        <end position="95"/>
    </location>
</feature>
<dbReference type="Proteomes" id="UP000195557">
    <property type="component" value="Unassembled WGS sequence"/>
</dbReference>
<evidence type="ECO:0000256" key="2">
    <source>
        <dbReference type="ARBA" id="ARBA00022692"/>
    </source>
</evidence>
<feature type="compositionally biased region" description="Basic and acidic residues" evidence="5">
    <location>
        <begin position="164"/>
        <end position="180"/>
    </location>
</feature>
<organism evidence="8">
    <name type="scientific">Ostreococcus tauri</name>
    <name type="common">Marine green alga</name>
    <dbReference type="NCBI Taxonomy" id="70448"/>
    <lineage>
        <taxon>Eukaryota</taxon>
        <taxon>Viridiplantae</taxon>
        <taxon>Chlorophyta</taxon>
        <taxon>Mamiellophyceae</taxon>
        <taxon>Mamiellales</taxon>
        <taxon>Bathycoccaceae</taxon>
        <taxon>Ostreococcus</taxon>
    </lineage>
</organism>
<dbReference type="EMBL" id="KZ155772">
    <property type="protein sequence ID" value="OUS48893.1"/>
    <property type="molecule type" value="Genomic_DNA"/>
</dbReference>
<comment type="subcellular location">
    <subcellularLocation>
        <location evidence="1">Membrane</location>
        <topology evidence="1">Multi-pass membrane protein</topology>
    </subcellularLocation>
</comment>
<dbReference type="EMBL" id="KZ155772">
    <property type="protein sequence ID" value="OUS49050.1"/>
    <property type="molecule type" value="Genomic_DNA"/>
</dbReference>
<feature type="transmembrane region" description="Helical" evidence="6">
    <location>
        <begin position="35"/>
        <end position="56"/>
    </location>
</feature>
<protein>
    <submittedName>
        <fullName evidence="8">PIG-P-domain-containing protein</fullName>
    </submittedName>
</protein>
<evidence type="ECO:0000256" key="3">
    <source>
        <dbReference type="ARBA" id="ARBA00022989"/>
    </source>
</evidence>
<evidence type="ECO:0000256" key="1">
    <source>
        <dbReference type="ARBA" id="ARBA00004141"/>
    </source>
</evidence>
<accession>A0A1Y5IL99</accession>
<evidence type="ECO:0000313" key="8">
    <source>
        <dbReference type="EMBL" id="OUS48893.1"/>
    </source>
</evidence>
<gene>
    <name evidence="8" type="ORF">BE221DRAFT_189260</name>
    <name evidence="9" type="ORF">BE221DRAFT_189429</name>
</gene>
<feature type="compositionally biased region" description="Basic residues" evidence="5">
    <location>
        <begin position="181"/>
        <end position="191"/>
    </location>
</feature>
<evidence type="ECO:0000256" key="5">
    <source>
        <dbReference type="SAM" id="MobiDB-lite"/>
    </source>
</evidence>
<evidence type="ECO:0000259" key="7">
    <source>
        <dbReference type="Pfam" id="PF08510"/>
    </source>
</evidence>
<feature type="domain" description="PIG-P" evidence="7">
    <location>
        <begin position="33"/>
        <end position="158"/>
    </location>
</feature>
<sequence length="191" mass="21646">MPARAAEPRAAPANATPDDTTNDVDELRDVSPSEAYGFASMCLTAVGFALWLFCLFASDDALERLGAPSGKAAKHYARVFPIWLIAACIYALLGYECLNLMATPADFDERFGQRAADRSEYVLDEADDEHFEPFPKEATHVVPLFRDIVQYEITRRMFKRREFEAAEEEERARRSEETPGRRTRSRSRRAS</sequence>
<dbReference type="Pfam" id="PF08510">
    <property type="entry name" value="PIG-P"/>
    <property type="match status" value="1"/>
</dbReference>
<dbReference type="AlphaFoldDB" id="A0A1Y5IL99"/>
<keyword evidence="4 6" id="KW-0472">Membrane</keyword>
<evidence type="ECO:0000256" key="6">
    <source>
        <dbReference type="SAM" id="Phobius"/>
    </source>
</evidence>
<proteinExistence type="predicted"/>
<feature type="compositionally biased region" description="Low complexity" evidence="5">
    <location>
        <begin position="1"/>
        <end position="19"/>
    </location>
</feature>
<reference evidence="8" key="1">
    <citation type="submission" date="2017-04" db="EMBL/GenBank/DDBJ databases">
        <title>Population genomics of picophytoplankton unveils novel chromosome hypervariability.</title>
        <authorList>
            <consortium name="DOE Joint Genome Institute"/>
            <person name="Blanc-Mathieu R."/>
            <person name="Krasovec M."/>
            <person name="Hebrard M."/>
            <person name="Yau S."/>
            <person name="Desgranges E."/>
            <person name="Martin J."/>
            <person name="Schackwitz W."/>
            <person name="Kuo A."/>
            <person name="Salin G."/>
            <person name="Donnadieu C."/>
            <person name="Desdevises Y."/>
            <person name="Sanchez-Ferandin S."/>
            <person name="Moreau H."/>
            <person name="Rivals E."/>
            <person name="Grigoriev I.V."/>
            <person name="Grimsley N."/>
            <person name="Eyre-Walker A."/>
            <person name="Piganeau G."/>
        </authorList>
    </citation>
    <scope>NUCLEOTIDE SEQUENCE [LARGE SCALE GENOMIC DNA]</scope>
    <source>
        <strain evidence="8">RCC 1115</strain>
    </source>
</reference>